<name>A0A9W4B4D1_9MYCO</name>
<sequence length="154" mass="16316">MRIGLAAVADEARREALPNIERMMPAARDAGVKVMHCLVQRRPDGLGGNHNAKIFAIGDGSGGEIAITPGAPGAELLPELGPASTDLVLRRWRGIGPMGGTNLDAVNKAYRVVLPRNAVAGIPTDYANTVIDNMLSLLATITTTDKLIEVWKQP</sequence>
<dbReference type="Gene3D" id="3.40.50.850">
    <property type="entry name" value="Isochorismatase-like"/>
    <property type="match status" value="2"/>
</dbReference>
<dbReference type="KEGG" id="mgau:MGALJ_04540"/>
<dbReference type="Pfam" id="PF00857">
    <property type="entry name" value="Isochorismatase"/>
    <property type="match status" value="1"/>
</dbReference>
<protein>
    <submittedName>
        <fullName evidence="3">Isochorismatase</fullName>
    </submittedName>
</protein>
<proteinExistence type="predicted"/>
<dbReference type="InterPro" id="IPR000868">
    <property type="entry name" value="Isochorismatase-like_dom"/>
</dbReference>
<dbReference type="GO" id="GO:0016787">
    <property type="term" value="F:hydrolase activity"/>
    <property type="evidence" value="ECO:0007669"/>
    <property type="project" value="UniProtKB-KW"/>
</dbReference>
<dbReference type="InterPro" id="IPR036380">
    <property type="entry name" value="Isochorismatase-like_sf"/>
</dbReference>
<evidence type="ECO:0000313" key="3">
    <source>
        <dbReference type="EMBL" id="BBY90785.1"/>
    </source>
</evidence>
<evidence type="ECO:0000256" key="1">
    <source>
        <dbReference type="ARBA" id="ARBA00022801"/>
    </source>
</evidence>
<reference evidence="3 4" key="1">
    <citation type="journal article" date="2019" name="Emerg. Microbes Infect.">
        <title>Comprehensive subspecies identification of 175 nontuberculous mycobacteria species based on 7547 genomic profiles.</title>
        <authorList>
            <person name="Matsumoto Y."/>
            <person name="Kinjo T."/>
            <person name="Motooka D."/>
            <person name="Nabeya D."/>
            <person name="Jung N."/>
            <person name="Uechi K."/>
            <person name="Horii T."/>
            <person name="Iida T."/>
            <person name="Fujita J."/>
            <person name="Nakamura S."/>
        </authorList>
    </citation>
    <scope>NUCLEOTIDE SEQUENCE [LARGE SCALE GENOMIC DNA]</scope>
    <source>
        <strain evidence="3 4">JCM 6399</strain>
    </source>
</reference>
<organism evidence="3 4">
    <name type="scientific">Mycobacterium gallinarum</name>
    <dbReference type="NCBI Taxonomy" id="39689"/>
    <lineage>
        <taxon>Bacteria</taxon>
        <taxon>Bacillati</taxon>
        <taxon>Actinomycetota</taxon>
        <taxon>Actinomycetes</taxon>
        <taxon>Mycobacteriales</taxon>
        <taxon>Mycobacteriaceae</taxon>
        <taxon>Mycobacterium</taxon>
    </lineage>
</organism>
<dbReference type="SUPFAM" id="SSF52499">
    <property type="entry name" value="Isochorismatase-like hydrolases"/>
    <property type="match status" value="1"/>
</dbReference>
<dbReference type="EMBL" id="AP022601">
    <property type="protein sequence ID" value="BBY90785.1"/>
    <property type="molecule type" value="Genomic_DNA"/>
</dbReference>
<evidence type="ECO:0000313" key="4">
    <source>
        <dbReference type="Proteomes" id="UP000465785"/>
    </source>
</evidence>
<keyword evidence="1" id="KW-0378">Hydrolase</keyword>
<dbReference type="InterPro" id="IPR050272">
    <property type="entry name" value="Isochorismatase-like_hydrls"/>
</dbReference>
<keyword evidence="4" id="KW-1185">Reference proteome</keyword>
<gene>
    <name evidence="3" type="ORF">MGALJ_04540</name>
</gene>
<dbReference type="PANTHER" id="PTHR43540">
    <property type="entry name" value="PEROXYUREIDOACRYLATE/UREIDOACRYLATE AMIDOHYDROLASE-RELATED"/>
    <property type="match status" value="1"/>
</dbReference>
<dbReference type="AlphaFoldDB" id="A0A9W4B4D1"/>
<feature type="domain" description="Isochorismatase-like" evidence="2">
    <location>
        <begin position="7"/>
        <end position="106"/>
    </location>
</feature>
<dbReference type="Proteomes" id="UP000465785">
    <property type="component" value="Chromosome"/>
</dbReference>
<evidence type="ECO:0000259" key="2">
    <source>
        <dbReference type="Pfam" id="PF00857"/>
    </source>
</evidence>
<accession>A0A9W4B4D1</accession>